<feature type="compositionally biased region" description="Basic residues" evidence="11">
    <location>
        <begin position="366"/>
        <end position="382"/>
    </location>
</feature>
<evidence type="ECO:0000256" key="8">
    <source>
        <dbReference type="ARBA" id="ARBA00023180"/>
    </source>
</evidence>
<evidence type="ECO:0000256" key="6">
    <source>
        <dbReference type="ARBA" id="ARBA00022837"/>
    </source>
</evidence>
<keyword evidence="3" id="KW-0732">Signal</keyword>
<dbReference type="PANTHER" id="PTHR46222:SF3">
    <property type="entry name" value="PEPTIDYLPROLYL ISOMERASE"/>
    <property type="match status" value="1"/>
</dbReference>
<dbReference type="InterPro" id="IPR011992">
    <property type="entry name" value="EF-hand-dom_pair"/>
</dbReference>
<dbReference type="InterPro" id="IPR046357">
    <property type="entry name" value="PPIase_dom_sf"/>
</dbReference>
<dbReference type="InterPro" id="IPR001179">
    <property type="entry name" value="PPIase_FKBP_dom"/>
</dbReference>
<evidence type="ECO:0000256" key="5">
    <source>
        <dbReference type="ARBA" id="ARBA00022824"/>
    </source>
</evidence>
<keyword evidence="9 10" id="KW-0413">Isomerase</keyword>
<evidence type="ECO:0000256" key="11">
    <source>
        <dbReference type="SAM" id="MobiDB-lite"/>
    </source>
</evidence>
<dbReference type="EC" id="5.2.1.8" evidence="2 10"/>
<dbReference type="GO" id="GO:0005783">
    <property type="term" value="C:endoplasmic reticulum"/>
    <property type="evidence" value="ECO:0007669"/>
    <property type="project" value="UniProtKB-ARBA"/>
</dbReference>
<dbReference type="SUPFAM" id="SSF54534">
    <property type="entry name" value="FKBP-like"/>
    <property type="match status" value="1"/>
</dbReference>
<evidence type="ECO:0000256" key="4">
    <source>
        <dbReference type="ARBA" id="ARBA00022737"/>
    </source>
</evidence>
<dbReference type="InterPro" id="IPR052273">
    <property type="entry name" value="PPIase_FKBP"/>
</dbReference>
<feature type="transmembrane region" description="Helical" evidence="12">
    <location>
        <begin position="35"/>
        <end position="51"/>
    </location>
</feature>
<comment type="catalytic activity">
    <reaction evidence="1 10">
        <text>[protein]-peptidylproline (omega=180) = [protein]-peptidylproline (omega=0)</text>
        <dbReference type="Rhea" id="RHEA:16237"/>
        <dbReference type="Rhea" id="RHEA-COMP:10747"/>
        <dbReference type="Rhea" id="RHEA-COMP:10748"/>
        <dbReference type="ChEBI" id="CHEBI:83833"/>
        <dbReference type="ChEBI" id="CHEBI:83834"/>
        <dbReference type="EC" id="5.2.1.8"/>
    </reaction>
</comment>
<evidence type="ECO:0000256" key="9">
    <source>
        <dbReference type="ARBA" id="ARBA00023235"/>
    </source>
</evidence>
<dbReference type="PANTHER" id="PTHR46222">
    <property type="entry name" value="PEPTIDYL-PROLYL CIS-TRANS ISOMERASE FKBP7/14"/>
    <property type="match status" value="1"/>
</dbReference>
<dbReference type="PROSITE" id="PS50059">
    <property type="entry name" value="FKBP_PPIASE"/>
    <property type="match status" value="1"/>
</dbReference>
<dbReference type="GO" id="GO:0003755">
    <property type="term" value="F:peptidyl-prolyl cis-trans isomerase activity"/>
    <property type="evidence" value="ECO:0007669"/>
    <property type="project" value="UniProtKB-KW"/>
</dbReference>
<keyword evidence="5" id="KW-0256">Endoplasmic reticulum</keyword>
<evidence type="ECO:0000256" key="12">
    <source>
        <dbReference type="SAM" id="Phobius"/>
    </source>
</evidence>
<evidence type="ECO:0000313" key="14">
    <source>
        <dbReference type="EMBL" id="KFD55156.1"/>
    </source>
</evidence>
<dbReference type="Pfam" id="PF00254">
    <property type="entry name" value="FKBP_C"/>
    <property type="match status" value="1"/>
</dbReference>
<protein>
    <recommendedName>
        <fullName evidence="2 10">peptidylprolyl isomerase</fullName>
        <ecNumber evidence="2 10">5.2.1.8</ecNumber>
    </recommendedName>
</protein>
<evidence type="ECO:0000256" key="10">
    <source>
        <dbReference type="PROSITE-ProRule" id="PRU00277"/>
    </source>
</evidence>
<dbReference type="Pfam" id="PF13499">
    <property type="entry name" value="EF-hand_7"/>
    <property type="match status" value="1"/>
</dbReference>
<proteinExistence type="predicted"/>
<feature type="domain" description="PPIase FKBP-type" evidence="13">
    <location>
        <begin position="119"/>
        <end position="209"/>
    </location>
</feature>
<keyword evidence="12" id="KW-0812">Transmembrane</keyword>
<organism evidence="14 15">
    <name type="scientific">Trichuris suis</name>
    <name type="common">pig whipworm</name>
    <dbReference type="NCBI Taxonomy" id="68888"/>
    <lineage>
        <taxon>Eukaryota</taxon>
        <taxon>Metazoa</taxon>
        <taxon>Ecdysozoa</taxon>
        <taxon>Nematoda</taxon>
        <taxon>Enoplea</taxon>
        <taxon>Dorylaimia</taxon>
        <taxon>Trichinellida</taxon>
        <taxon>Trichuridae</taxon>
        <taxon>Trichuris</taxon>
    </lineage>
</organism>
<dbReference type="SUPFAM" id="SSF47473">
    <property type="entry name" value="EF-hand"/>
    <property type="match status" value="1"/>
</dbReference>
<dbReference type="Proteomes" id="UP000030764">
    <property type="component" value="Unassembled WGS sequence"/>
</dbReference>
<dbReference type="PROSITE" id="PS00018">
    <property type="entry name" value="EF_HAND_1"/>
    <property type="match status" value="3"/>
</dbReference>
<gene>
    <name evidence="14" type="ORF">M513_04074</name>
</gene>
<dbReference type="Gene3D" id="1.10.238.10">
    <property type="entry name" value="EF-hand"/>
    <property type="match status" value="1"/>
</dbReference>
<keyword evidence="15" id="KW-1185">Reference proteome</keyword>
<accession>A0A085MD60</accession>
<name>A0A085MD60_9BILA</name>
<evidence type="ECO:0000259" key="13">
    <source>
        <dbReference type="PROSITE" id="PS50059"/>
    </source>
</evidence>
<dbReference type="InterPro" id="IPR018247">
    <property type="entry name" value="EF_Hand_1_Ca_BS"/>
</dbReference>
<keyword evidence="12" id="KW-1133">Transmembrane helix</keyword>
<keyword evidence="4" id="KW-0677">Repeat</keyword>
<evidence type="ECO:0000256" key="3">
    <source>
        <dbReference type="ARBA" id="ARBA00022729"/>
    </source>
</evidence>
<keyword evidence="6" id="KW-0106">Calcium</keyword>
<evidence type="ECO:0000256" key="2">
    <source>
        <dbReference type="ARBA" id="ARBA00013194"/>
    </source>
</evidence>
<sequence>MKTRRNDYSLIETDKENEVQVEETVRLRLLMRKEVAFEGVFLLLTILPAFADIGPSYGSNGQAKVGEDSIPIIEIRAEGKPMTSAQIRALEEEAEGKPLDIKVKYERRQKDCARRAKRKDFITFHYEGHLENGLLFDSSYKTERPVRIQLKVGLIIPGLDKALGNVCTNDILRVDVPWRLAQRKPATKWKRFPKDEHWITFEVSVLNVEPWSSELQFKEMDNNTDGYLTVEDIEATLTKEKTEYGKAFTGFGIDPHEMALYFVRYFDSDDDGKVSLSEYERKIAADIRRMEEKRKSRISGRQRDPSVGWILDFNGDGFVDYNELTAAKEIFHAGFNATKNESFLKEELLNQRTVSQNGHVMQSRRALQRKGKGKKGSHRKSRKEVTKREGKKRHVRVELVDERRKRDQHIFFGRWARNAMTCAHERASMLPWHSRSHLHNLIAALADNKL</sequence>
<dbReference type="GO" id="GO:0005509">
    <property type="term" value="F:calcium ion binding"/>
    <property type="evidence" value="ECO:0007669"/>
    <property type="project" value="InterPro"/>
</dbReference>
<evidence type="ECO:0000256" key="7">
    <source>
        <dbReference type="ARBA" id="ARBA00023110"/>
    </source>
</evidence>
<evidence type="ECO:0000313" key="15">
    <source>
        <dbReference type="Proteomes" id="UP000030764"/>
    </source>
</evidence>
<keyword evidence="8" id="KW-0325">Glycoprotein</keyword>
<keyword evidence="7 10" id="KW-0697">Rotamase</keyword>
<evidence type="ECO:0000256" key="1">
    <source>
        <dbReference type="ARBA" id="ARBA00000971"/>
    </source>
</evidence>
<dbReference type="InterPro" id="IPR002048">
    <property type="entry name" value="EF_hand_dom"/>
</dbReference>
<keyword evidence="12" id="KW-0472">Membrane</keyword>
<dbReference type="EMBL" id="KL363202">
    <property type="protein sequence ID" value="KFD55156.1"/>
    <property type="molecule type" value="Genomic_DNA"/>
</dbReference>
<feature type="region of interest" description="Disordered" evidence="11">
    <location>
        <begin position="356"/>
        <end position="393"/>
    </location>
</feature>
<reference evidence="14 15" key="1">
    <citation type="journal article" date="2014" name="Nat. Genet.">
        <title>Genome and transcriptome of the porcine whipworm Trichuris suis.</title>
        <authorList>
            <person name="Jex A.R."/>
            <person name="Nejsum P."/>
            <person name="Schwarz E.M."/>
            <person name="Hu L."/>
            <person name="Young N.D."/>
            <person name="Hall R.S."/>
            <person name="Korhonen P.K."/>
            <person name="Liao S."/>
            <person name="Thamsborg S."/>
            <person name="Xia J."/>
            <person name="Xu P."/>
            <person name="Wang S."/>
            <person name="Scheerlinck J.P."/>
            <person name="Hofmann A."/>
            <person name="Sternberg P.W."/>
            <person name="Wang J."/>
            <person name="Gasser R.B."/>
        </authorList>
    </citation>
    <scope>NUCLEOTIDE SEQUENCE [LARGE SCALE GENOMIC DNA]</scope>
    <source>
        <strain evidence="14">DCEP-RM93M</strain>
    </source>
</reference>
<dbReference type="Gene3D" id="3.10.50.40">
    <property type="match status" value="1"/>
</dbReference>
<dbReference type="AlphaFoldDB" id="A0A085MD60"/>